<dbReference type="InterPro" id="IPR012675">
    <property type="entry name" value="Beta-grasp_dom_sf"/>
</dbReference>
<dbReference type="SUPFAM" id="SSF54285">
    <property type="entry name" value="MoaD/ThiS"/>
    <property type="match status" value="1"/>
</dbReference>
<feature type="compositionally biased region" description="Basic residues" evidence="1">
    <location>
        <begin position="1"/>
        <end position="13"/>
    </location>
</feature>
<proteinExistence type="predicted"/>
<accession>A0A6J4LHA7</accession>
<dbReference type="CDD" id="cd00565">
    <property type="entry name" value="Ubl_ThiS"/>
    <property type="match status" value="1"/>
</dbReference>
<dbReference type="Gene3D" id="3.10.20.30">
    <property type="match status" value="1"/>
</dbReference>
<dbReference type="Pfam" id="PF02597">
    <property type="entry name" value="ThiS"/>
    <property type="match status" value="1"/>
</dbReference>
<feature type="region of interest" description="Disordered" evidence="1">
    <location>
        <begin position="1"/>
        <end position="21"/>
    </location>
</feature>
<dbReference type="InterPro" id="IPR003749">
    <property type="entry name" value="ThiS/MoaD-like"/>
</dbReference>
<sequence>MARNRTTGRKRAQAAKVGFADPSRDNARMDILLNGEPRSLAPALTVLELLQLEGLADRRVAVEVNAEIVARGRHAEHRLADGDRVEIVHALGGG</sequence>
<reference evidence="2" key="1">
    <citation type="submission" date="2020-02" db="EMBL/GenBank/DDBJ databases">
        <authorList>
            <person name="Meier V. D."/>
        </authorList>
    </citation>
    <scope>NUCLEOTIDE SEQUENCE</scope>
    <source>
        <strain evidence="2">AVDCRST_MAG71</strain>
    </source>
</reference>
<name>A0A6J4LHA7_9GAMM</name>
<protein>
    <submittedName>
        <fullName evidence="2">Sulfur carrier protein ThiS</fullName>
    </submittedName>
</protein>
<dbReference type="AlphaFoldDB" id="A0A6J4LHA7"/>
<gene>
    <name evidence="2" type="ORF">AVDCRST_MAG71-1931</name>
</gene>
<dbReference type="InterPro" id="IPR016155">
    <property type="entry name" value="Mopterin_synth/thiamin_S_b"/>
</dbReference>
<evidence type="ECO:0000256" key="1">
    <source>
        <dbReference type="SAM" id="MobiDB-lite"/>
    </source>
</evidence>
<organism evidence="2">
    <name type="scientific">uncultured Lysobacter sp</name>
    <dbReference type="NCBI Taxonomy" id="271060"/>
    <lineage>
        <taxon>Bacteria</taxon>
        <taxon>Pseudomonadati</taxon>
        <taxon>Pseudomonadota</taxon>
        <taxon>Gammaproteobacteria</taxon>
        <taxon>Lysobacterales</taxon>
        <taxon>Lysobacteraceae</taxon>
        <taxon>Lysobacter</taxon>
        <taxon>environmental samples</taxon>
    </lineage>
</organism>
<dbReference type="InterPro" id="IPR010035">
    <property type="entry name" value="Thi_S"/>
</dbReference>
<evidence type="ECO:0000313" key="2">
    <source>
        <dbReference type="EMBL" id="CAA9333718.1"/>
    </source>
</evidence>
<dbReference type="PANTHER" id="PTHR34472:SF1">
    <property type="entry name" value="SULFUR CARRIER PROTEIN THIS"/>
    <property type="match status" value="1"/>
</dbReference>
<dbReference type="EMBL" id="CADCUA010000450">
    <property type="protein sequence ID" value="CAA9333718.1"/>
    <property type="molecule type" value="Genomic_DNA"/>
</dbReference>
<dbReference type="PANTHER" id="PTHR34472">
    <property type="entry name" value="SULFUR CARRIER PROTEIN THIS"/>
    <property type="match status" value="1"/>
</dbReference>
<dbReference type="NCBIfam" id="TIGR01683">
    <property type="entry name" value="thiS"/>
    <property type="match status" value="1"/>
</dbReference>